<dbReference type="InterPro" id="IPR037120">
    <property type="entry name" value="Haem_peroxidase_sf_animal"/>
</dbReference>
<dbReference type="eggNOG" id="KOG2408">
    <property type="taxonomic scope" value="Eukaryota"/>
</dbReference>
<dbReference type="Pfam" id="PF07645">
    <property type="entry name" value="EGF_CA"/>
    <property type="match status" value="1"/>
</dbReference>
<dbReference type="GO" id="GO:0006590">
    <property type="term" value="P:thyroid hormone generation"/>
    <property type="evidence" value="ECO:0007669"/>
    <property type="project" value="UniProtKB-UniPathway"/>
</dbReference>
<comment type="catalytic activity">
    <reaction evidence="28">
        <text>2 iodide + H2O2 + 2 H(+) = diiodine + 2 H2O</text>
        <dbReference type="Rhea" id="RHEA:23336"/>
        <dbReference type="ChEBI" id="CHEBI:15377"/>
        <dbReference type="ChEBI" id="CHEBI:15378"/>
        <dbReference type="ChEBI" id="CHEBI:16240"/>
        <dbReference type="ChEBI" id="CHEBI:16382"/>
        <dbReference type="ChEBI" id="CHEBI:17606"/>
        <dbReference type="EC" id="1.11.1.8"/>
    </reaction>
</comment>
<comment type="catalytic activity">
    <reaction evidence="29">
        <text>[thyroglobulin]-3-iodo-L-tyrosine + iodide + H2O2 + H(+) = [thyroglobulin]-3,5-diiodo-L-tyrosine + 2 H2O</text>
        <dbReference type="Rhea" id="RHEA:48960"/>
        <dbReference type="Rhea" id="RHEA-COMP:12275"/>
        <dbReference type="Rhea" id="RHEA-COMP:12276"/>
        <dbReference type="ChEBI" id="CHEBI:15377"/>
        <dbReference type="ChEBI" id="CHEBI:15378"/>
        <dbReference type="ChEBI" id="CHEBI:16240"/>
        <dbReference type="ChEBI" id="CHEBI:16382"/>
        <dbReference type="ChEBI" id="CHEBI:90870"/>
        <dbReference type="ChEBI" id="CHEBI:90871"/>
        <dbReference type="EC" id="1.11.1.8"/>
    </reaction>
</comment>
<dbReference type="PROSITE" id="PS50923">
    <property type="entry name" value="SUSHI"/>
    <property type="match status" value="1"/>
</dbReference>
<reference evidence="36" key="2">
    <citation type="submission" date="2025-08" db="UniProtKB">
        <authorList>
            <consortium name="Ensembl"/>
        </authorList>
    </citation>
    <scope>IDENTIFICATION</scope>
</reference>
<dbReference type="PRINTS" id="PR00457">
    <property type="entry name" value="ANPEROXIDASE"/>
</dbReference>
<evidence type="ECO:0000256" key="32">
    <source>
        <dbReference type="PROSITE-ProRule" id="PRU00302"/>
    </source>
</evidence>
<comment type="caution">
    <text evidence="31">Lacks conserved residue(s) required for the propagation of feature annotation.</text>
</comment>
<evidence type="ECO:0000256" key="12">
    <source>
        <dbReference type="ARBA" id="ARBA00022617"/>
    </source>
</evidence>
<dbReference type="GO" id="GO:0004447">
    <property type="term" value="F:iodide peroxidase activity"/>
    <property type="evidence" value="ECO:0007669"/>
    <property type="project" value="UniProtKB-EC"/>
</dbReference>
<comment type="catalytic activity">
    <reaction evidence="26">
        <text>[thyroglobulin]-3-iodo-L-tyrosine + [thyroglobulin]-3,5-diiodo-L-tyrosine + H2O2 = [thyroglobulin]-3,3',5-triiodo-L-thyronine + [thyroglobulin]-dehydroalanine + 2 H2O</text>
        <dbReference type="Rhea" id="RHEA:48968"/>
        <dbReference type="Rhea" id="RHEA-COMP:12275"/>
        <dbReference type="Rhea" id="RHEA-COMP:12276"/>
        <dbReference type="Rhea" id="RHEA-COMP:12278"/>
        <dbReference type="Rhea" id="RHEA-COMP:12279"/>
        <dbReference type="ChEBI" id="CHEBI:15377"/>
        <dbReference type="ChEBI" id="CHEBI:16240"/>
        <dbReference type="ChEBI" id="CHEBI:90870"/>
        <dbReference type="ChEBI" id="CHEBI:90871"/>
        <dbReference type="ChEBI" id="CHEBI:90873"/>
        <dbReference type="ChEBI" id="CHEBI:90874"/>
        <dbReference type="EC" id="1.11.1.8"/>
    </reaction>
</comment>
<dbReference type="InterPro" id="IPR018097">
    <property type="entry name" value="EGF_Ca-bd_CS"/>
</dbReference>
<dbReference type="PROSITE" id="PS50026">
    <property type="entry name" value="EGF_3"/>
    <property type="match status" value="1"/>
</dbReference>
<keyword evidence="21 33" id="KW-0472">Membrane</keyword>
<evidence type="ECO:0000256" key="14">
    <source>
        <dbReference type="ARBA" id="ARBA00022692"/>
    </source>
</evidence>
<reference evidence="36 37" key="1">
    <citation type="journal article" date="2011" name="Proc. Natl. Acad. Sci. U.S.A.">
        <title>Genetic diversity and population structure of the endangered marsupial Sarcophilus harrisii (Tasmanian devil).</title>
        <authorList>
            <person name="Miller W."/>
            <person name="Hayes V.M."/>
            <person name="Ratan A."/>
            <person name="Petersen D.C."/>
            <person name="Wittekindt N.E."/>
            <person name="Miller J."/>
            <person name="Walenz B."/>
            <person name="Knight J."/>
            <person name="Qi J."/>
            <person name="Zhao F."/>
            <person name="Wang Q."/>
            <person name="Bedoya-Reina O.C."/>
            <person name="Katiyar N."/>
            <person name="Tomsho L.P."/>
            <person name="Kasson L.M."/>
            <person name="Hardie R.A."/>
            <person name="Woodbridge P."/>
            <person name="Tindall E.A."/>
            <person name="Bertelsen M.F."/>
            <person name="Dixon D."/>
            <person name="Pyecroft S."/>
            <person name="Helgen K.M."/>
            <person name="Lesk A.M."/>
            <person name="Pringle T.H."/>
            <person name="Patterson N."/>
            <person name="Zhang Y."/>
            <person name="Kreiss A."/>
            <person name="Woods G.M."/>
            <person name="Jones M.E."/>
            <person name="Schuster S.C."/>
        </authorList>
    </citation>
    <scope>NUCLEOTIDE SEQUENCE [LARGE SCALE GENOMIC DNA]</scope>
</reference>
<evidence type="ECO:0000256" key="33">
    <source>
        <dbReference type="SAM" id="Phobius"/>
    </source>
</evidence>
<feature type="binding site" description="axial binding residue" evidence="30">
    <location>
        <position position="493"/>
    </location>
    <ligand>
        <name>heme b</name>
        <dbReference type="ChEBI" id="CHEBI:60344"/>
    </ligand>
    <ligandPart>
        <name>Fe</name>
        <dbReference type="ChEBI" id="CHEBI:18248"/>
    </ligandPart>
</feature>
<keyword evidence="18 33" id="KW-1133">Transmembrane helix</keyword>
<proteinExistence type="inferred from homology"/>
<evidence type="ECO:0000313" key="37">
    <source>
        <dbReference type="Proteomes" id="UP000007648"/>
    </source>
</evidence>
<evidence type="ECO:0000256" key="22">
    <source>
        <dbReference type="ARBA" id="ARBA00023157"/>
    </source>
</evidence>
<evidence type="ECO:0000256" key="6">
    <source>
        <dbReference type="ARBA" id="ARBA00011561"/>
    </source>
</evidence>
<keyword evidence="11" id="KW-0575">Peroxidase</keyword>
<dbReference type="Gene3D" id="2.10.25.10">
    <property type="entry name" value="Laminin"/>
    <property type="match status" value="1"/>
</dbReference>
<comment type="similarity">
    <text evidence="5">Belongs to the prostaglandin G/H synthase family.</text>
</comment>
<evidence type="ECO:0000256" key="30">
    <source>
        <dbReference type="PIRSR" id="PIRSR619791-2"/>
    </source>
</evidence>
<evidence type="ECO:0000256" key="3">
    <source>
        <dbReference type="ARBA" id="ARBA00004479"/>
    </source>
</evidence>
<keyword evidence="14 33" id="KW-0812">Transmembrane</keyword>
<keyword evidence="19" id="KW-0560">Oxidoreductase</keyword>
<keyword evidence="17" id="KW-0106">Calcium</keyword>
<dbReference type="Pfam" id="PF03098">
    <property type="entry name" value="An_peroxidase"/>
    <property type="match status" value="1"/>
</dbReference>
<dbReference type="SUPFAM" id="SSF48113">
    <property type="entry name" value="Heme-dependent peroxidases"/>
    <property type="match status" value="1"/>
</dbReference>
<dbReference type="PANTHER" id="PTHR11475">
    <property type="entry name" value="OXIDASE/PEROXIDASE"/>
    <property type="match status" value="1"/>
</dbReference>
<dbReference type="SMART" id="SM00179">
    <property type="entry name" value="EGF_CA"/>
    <property type="match status" value="1"/>
</dbReference>
<dbReference type="FunFam" id="2.10.25.10:FF:000452">
    <property type="entry name" value="thyroid peroxidase"/>
    <property type="match status" value="1"/>
</dbReference>
<sequence>MKIYVVLGISLVVACTEVIFSFIQKSTNFFWGGTEKSHITSIVEESMQMIDNALYNTMKRNLKKRELNSPAQLFSFSKLPERTSRDVSRAAEIMEISIRSVKEKVFLQHKKSWYPTDVLSVDLLNTIAKVSGCLPNMLPPKCPNTCLAKKYRLITGACNNKEHPRWGAANTALARWLSPVYEDGISQPRGWNPNFLYNEFPLPLVREVTRKIIHASNEAVTEDDQYSDLLMVWGQYIDHDIAFTPQSSSRATFWGGTDCQRTCESQNPCYPIQLTVNETSSMGMECLPFYRSSPACGSGVQGSLFGNLSKSNPRQQMNSLTSFLDASTVYSSTPVIEKKLRNLTSKEGLLQVNTLYEDGGREYLPFVTQVPSPCAQAPNTEEKERIECFLAGDSRASEVISLAAMHTLWLREHNRLAKNLKMLNAHWSSETIYQEARKIVGALHQVITLRDYIPKILGPVAFKQYIGTYKGYDPTVNPTISNIFSTAAFRFGHATIHPVVRRLDAGFQDHPDLPKLYLHEVFFSPWRLIKEGGLDPVIRGLLANPAKLQTQEQMMNEELTEKLFVLSNNGTLDLASLNLQRGRDHGLPGYNDWREFCGLQRLENQSELHTAITNRSIVEKIMELYKHPNNIDVWLGGLVEDFLPNARTGPLFACIIGRQMKALREGDWFWWENKHVFTEAQRHELEKHSLSRLICDNTGLTAVPVDVFQLGKFPPDFKSCEDTPGINLEAWKETFHQVGTCSLPHEVDDGDFASCTESGKHVVVYSCHHGYQLQGQEQLTCTERGWDSPPPVCKDINECEDQMNPACHASAKCKNIKGSYQCVCTDPYELGEDERTCIDSGRLPKGSLVSIILGAIMIIGLMMLTWMVICRWDYGHQVYQGHSEPGPLPGQNPGQNSGERSIQDKKISHLLQGILTWLFMDTLMRRDMSSIHIKCVAVEK</sequence>
<dbReference type="HOGENOM" id="CLU_006087_2_0_1"/>
<feature type="domain" description="EGF-like" evidence="34">
    <location>
        <begin position="795"/>
        <end position="838"/>
    </location>
</feature>
<evidence type="ECO:0000256" key="27">
    <source>
        <dbReference type="ARBA" id="ARBA00048299"/>
    </source>
</evidence>
<keyword evidence="24" id="KW-0376">Hydrogen peroxide</keyword>
<dbReference type="STRING" id="9305.ENSSHAP00000019953"/>
<evidence type="ECO:0000256" key="1">
    <source>
        <dbReference type="ARBA" id="ARBA00001970"/>
    </source>
</evidence>
<feature type="transmembrane region" description="Helical" evidence="33">
    <location>
        <begin position="848"/>
        <end position="869"/>
    </location>
</feature>
<dbReference type="GO" id="GO:0042446">
    <property type="term" value="P:hormone biosynthetic process"/>
    <property type="evidence" value="ECO:0007669"/>
    <property type="project" value="UniProtKB-KW"/>
</dbReference>
<dbReference type="SUPFAM" id="SSF57535">
    <property type="entry name" value="Complement control module/SCR domain"/>
    <property type="match status" value="1"/>
</dbReference>
<dbReference type="GO" id="GO:0006979">
    <property type="term" value="P:response to oxidative stress"/>
    <property type="evidence" value="ECO:0007669"/>
    <property type="project" value="InterPro"/>
</dbReference>
<evidence type="ECO:0000256" key="8">
    <source>
        <dbReference type="ARBA" id="ARBA00021693"/>
    </source>
</evidence>
<dbReference type="PROSITE" id="PS51257">
    <property type="entry name" value="PROKAR_LIPOPROTEIN"/>
    <property type="match status" value="1"/>
</dbReference>
<keyword evidence="12 30" id="KW-0349">Heme</keyword>
<keyword evidence="20 30" id="KW-0408">Iron</keyword>
<dbReference type="GO" id="GO:0005615">
    <property type="term" value="C:extracellular space"/>
    <property type="evidence" value="ECO:0007669"/>
    <property type="project" value="TreeGrafter"/>
</dbReference>
<dbReference type="CDD" id="cd09825">
    <property type="entry name" value="thyroid_peroxidase"/>
    <property type="match status" value="1"/>
</dbReference>
<dbReference type="Gene3D" id="2.10.70.10">
    <property type="entry name" value="Complement Module, domain 1"/>
    <property type="match status" value="1"/>
</dbReference>
<dbReference type="PROSITE" id="PS01186">
    <property type="entry name" value="EGF_2"/>
    <property type="match status" value="1"/>
</dbReference>
<dbReference type="PROSITE" id="PS00010">
    <property type="entry name" value="ASX_HYDROXYL"/>
    <property type="match status" value="1"/>
</dbReference>
<organism evidence="36 37">
    <name type="scientific">Sarcophilus harrisii</name>
    <name type="common">Tasmanian devil</name>
    <name type="synonym">Sarcophilus laniarius</name>
    <dbReference type="NCBI Taxonomy" id="9305"/>
    <lineage>
        <taxon>Eukaryota</taxon>
        <taxon>Metazoa</taxon>
        <taxon>Chordata</taxon>
        <taxon>Craniata</taxon>
        <taxon>Vertebrata</taxon>
        <taxon>Euteleostomi</taxon>
        <taxon>Mammalia</taxon>
        <taxon>Metatheria</taxon>
        <taxon>Dasyuromorphia</taxon>
        <taxon>Dasyuridae</taxon>
        <taxon>Sarcophilus</taxon>
    </lineage>
</organism>
<keyword evidence="9" id="KW-0893">Thyroid hormones biosynthesis</keyword>
<evidence type="ECO:0000256" key="26">
    <source>
        <dbReference type="ARBA" id="ARBA00048250"/>
    </source>
</evidence>
<keyword evidence="16" id="KW-0732">Signal</keyword>
<dbReference type="FunFam" id="1.10.640.10:FF:000010">
    <property type="entry name" value="Thyroid peroxidase"/>
    <property type="match status" value="1"/>
</dbReference>
<evidence type="ECO:0000256" key="7">
    <source>
        <dbReference type="ARBA" id="ARBA00012311"/>
    </source>
</evidence>
<dbReference type="InterPro" id="IPR019791">
    <property type="entry name" value="Haem_peroxidase_animal"/>
</dbReference>
<dbReference type="InterPro" id="IPR049883">
    <property type="entry name" value="NOTCH1_EGF-like"/>
</dbReference>
<dbReference type="GO" id="GO:0020037">
    <property type="term" value="F:heme binding"/>
    <property type="evidence" value="ECO:0007669"/>
    <property type="project" value="InterPro"/>
</dbReference>
<dbReference type="GO" id="GO:0042744">
    <property type="term" value="P:hydrogen peroxide catabolic process"/>
    <property type="evidence" value="ECO:0007669"/>
    <property type="project" value="UniProtKB-KW"/>
</dbReference>
<dbReference type="GeneTree" id="ENSGT00940000158104"/>
<dbReference type="Gene3D" id="1.10.640.10">
    <property type="entry name" value="Haem peroxidase domain superfamily, animal type"/>
    <property type="match status" value="1"/>
</dbReference>
<evidence type="ECO:0000256" key="20">
    <source>
        <dbReference type="ARBA" id="ARBA00023004"/>
    </source>
</evidence>
<dbReference type="InterPro" id="IPR000742">
    <property type="entry name" value="EGF"/>
</dbReference>
<evidence type="ECO:0000256" key="29">
    <source>
        <dbReference type="ARBA" id="ARBA00049000"/>
    </source>
</evidence>
<name>G3WWZ8_SARHA</name>
<evidence type="ECO:0000256" key="25">
    <source>
        <dbReference type="ARBA" id="ARBA00048137"/>
    </source>
</evidence>
<comment type="catalytic activity">
    <reaction evidence="25">
        <text>[thyroglobulin]-L-tyrosine + iodide + H2O2 + H(+) = [thyroglobulin]-3-iodo-L-tyrosine + 2 H2O</text>
        <dbReference type="Rhea" id="RHEA:48956"/>
        <dbReference type="Rhea" id="RHEA-COMP:12274"/>
        <dbReference type="Rhea" id="RHEA-COMP:12275"/>
        <dbReference type="ChEBI" id="CHEBI:15377"/>
        <dbReference type="ChEBI" id="CHEBI:15378"/>
        <dbReference type="ChEBI" id="CHEBI:16240"/>
        <dbReference type="ChEBI" id="CHEBI:16382"/>
        <dbReference type="ChEBI" id="CHEBI:46858"/>
        <dbReference type="ChEBI" id="CHEBI:90870"/>
        <dbReference type="EC" id="1.11.1.8"/>
    </reaction>
</comment>
<keyword evidence="15 30" id="KW-0479">Metal-binding</keyword>
<dbReference type="GO" id="GO:0016020">
    <property type="term" value="C:membrane"/>
    <property type="evidence" value="ECO:0007669"/>
    <property type="project" value="UniProtKB-SubCell"/>
</dbReference>
<evidence type="ECO:0000256" key="4">
    <source>
        <dbReference type="ARBA" id="ARBA00005197"/>
    </source>
</evidence>
<dbReference type="InterPro" id="IPR035976">
    <property type="entry name" value="Sushi/SCR/CCP_sf"/>
</dbReference>
<evidence type="ECO:0000256" key="5">
    <source>
        <dbReference type="ARBA" id="ARBA00008928"/>
    </source>
</evidence>
<dbReference type="InterPro" id="IPR029589">
    <property type="entry name" value="TPO"/>
</dbReference>
<dbReference type="PANTHER" id="PTHR11475:SF60">
    <property type="entry name" value="THYROID PEROXIDASE"/>
    <property type="match status" value="1"/>
</dbReference>
<dbReference type="InterPro" id="IPR000436">
    <property type="entry name" value="Sushi_SCR_CCP_dom"/>
</dbReference>
<comment type="pathway">
    <text evidence="4">Hormone biosynthesis; thyroid hormone biosynthesis.</text>
</comment>
<dbReference type="InterPro" id="IPR010255">
    <property type="entry name" value="Haem_peroxidase_sf"/>
</dbReference>
<evidence type="ECO:0000259" key="34">
    <source>
        <dbReference type="PROSITE" id="PS50026"/>
    </source>
</evidence>
<evidence type="ECO:0000256" key="28">
    <source>
        <dbReference type="ARBA" id="ARBA00048771"/>
    </source>
</evidence>
<evidence type="ECO:0000256" key="17">
    <source>
        <dbReference type="ARBA" id="ARBA00022837"/>
    </source>
</evidence>
<dbReference type="FunCoup" id="G3WWZ8">
    <property type="interactions" value="63"/>
</dbReference>
<dbReference type="Ensembl" id="ENSSHAT00000020110.2">
    <property type="protein sequence ID" value="ENSSHAP00000019953.2"/>
    <property type="gene ID" value="ENSSHAG00000016930.2"/>
</dbReference>
<dbReference type="UniPathway" id="UPA00194"/>
<evidence type="ECO:0000256" key="23">
    <source>
        <dbReference type="ARBA" id="ARBA00023180"/>
    </source>
</evidence>
<keyword evidence="13 32" id="KW-0768">Sushi</keyword>
<reference evidence="36" key="3">
    <citation type="submission" date="2025-09" db="UniProtKB">
        <authorList>
            <consortium name="Ensembl"/>
        </authorList>
    </citation>
    <scope>IDENTIFICATION</scope>
</reference>
<comment type="cofactor">
    <cofactor evidence="1">
        <name>heme b</name>
        <dbReference type="ChEBI" id="CHEBI:60344"/>
    </cofactor>
</comment>
<accession>G3WWZ8</accession>
<protein>
    <recommendedName>
        <fullName evidence="8">Thyroid peroxidase</fullName>
        <ecNumber evidence="7">1.11.1.8</ecNumber>
    </recommendedName>
</protein>
<keyword evidence="10 31" id="KW-0245">EGF-like domain</keyword>
<dbReference type="PROSITE" id="PS01187">
    <property type="entry name" value="EGF_CA"/>
    <property type="match status" value="1"/>
</dbReference>
<dbReference type="InterPro" id="IPR000152">
    <property type="entry name" value="EGF-type_Asp/Asn_hydroxyl_site"/>
</dbReference>
<dbReference type="FunFam" id="1.10.640.10:FF:000013">
    <property type="entry name" value="Thyroid peroxidase"/>
    <property type="match status" value="1"/>
</dbReference>
<evidence type="ECO:0000256" key="9">
    <source>
        <dbReference type="ARBA" id="ARBA00022534"/>
    </source>
</evidence>
<evidence type="ECO:0000256" key="2">
    <source>
        <dbReference type="ARBA" id="ARBA00003834"/>
    </source>
</evidence>
<comment type="catalytic activity">
    <reaction evidence="27">
        <text>2 [thyroglobulin]-3,5-diiodo-L-tyrosine + H2O2 = [thyroglobulin]-L-thyroxine + [thyroglobulin]-dehydroalanine + 2 H2O</text>
        <dbReference type="Rhea" id="RHEA:48964"/>
        <dbReference type="Rhea" id="RHEA-COMP:12276"/>
        <dbReference type="Rhea" id="RHEA-COMP:12277"/>
        <dbReference type="Rhea" id="RHEA-COMP:12278"/>
        <dbReference type="ChEBI" id="CHEBI:15377"/>
        <dbReference type="ChEBI" id="CHEBI:16240"/>
        <dbReference type="ChEBI" id="CHEBI:90871"/>
        <dbReference type="ChEBI" id="CHEBI:90872"/>
        <dbReference type="ChEBI" id="CHEBI:90873"/>
        <dbReference type="EC" id="1.11.1.8"/>
    </reaction>
</comment>
<comment type="function">
    <text evidence="2">Iodination and coupling of the hormonogenic tyrosines in thyroglobulin to yield the thyroid hormones T(3) and T(4).</text>
</comment>
<dbReference type="AlphaFoldDB" id="G3WWZ8"/>
<dbReference type="InterPro" id="IPR001881">
    <property type="entry name" value="EGF-like_Ca-bd_dom"/>
</dbReference>
<dbReference type="PROSITE" id="PS50292">
    <property type="entry name" value="PEROXIDASE_3"/>
    <property type="match status" value="1"/>
</dbReference>
<evidence type="ECO:0000256" key="16">
    <source>
        <dbReference type="ARBA" id="ARBA00022729"/>
    </source>
</evidence>
<keyword evidence="22" id="KW-1015">Disulfide bond</keyword>
<dbReference type="CDD" id="cd00033">
    <property type="entry name" value="CCP"/>
    <property type="match status" value="1"/>
</dbReference>
<evidence type="ECO:0000256" key="10">
    <source>
        <dbReference type="ARBA" id="ARBA00022536"/>
    </source>
</evidence>
<evidence type="ECO:0000256" key="11">
    <source>
        <dbReference type="ARBA" id="ARBA00022559"/>
    </source>
</evidence>
<evidence type="ECO:0000256" key="31">
    <source>
        <dbReference type="PROSITE-ProRule" id="PRU00076"/>
    </source>
</evidence>
<keyword evidence="37" id="KW-1185">Reference proteome</keyword>
<gene>
    <name evidence="36" type="primary">TPO</name>
</gene>
<evidence type="ECO:0000256" key="15">
    <source>
        <dbReference type="ARBA" id="ARBA00022723"/>
    </source>
</evidence>
<dbReference type="Pfam" id="PF00084">
    <property type="entry name" value="Sushi"/>
    <property type="match status" value="1"/>
</dbReference>
<evidence type="ECO:0000256" key="18">
    <source>
        <dbReference type="ARBA" id="ARBA00022989"/>
    </source>
</evidence>
<dbReference type="SMART" id="SM00032">
    <property type="entry name" value="CCP"/>
    <property type="match status" value="1"/>
</dbReference>
<dbReference type="EC" id="1.11.1.8" evidence="7"/>
<dbReference type="GO" id="GO:0035162">
    <property type="term" value="P:embryonic hemopoiesis"/>
    <property type="evidence" value="ECO:0007669"/>
    <property type="project" value="Ensembl"/>
</dbReference>
<dbReference type="Proteomes" id="UP000007648">
    <property type="component" value="Unassembled WGS sequence"/>
</dbReference>
<evidence type="ECO:0000256" key="13">
    <source>
        <dbReference type="ARBA" id="ARBA00022659"/>
    </source>
</evidence>
<evidence type="ECO:0000259" key="35">
    <source>
        <dbReference type="PROSITE" id="PS50923"/>
    </source>
</evidence>
<keyword evidence="23" id="KW-0325">Glycoprotein</keyword>
<dbReference type="CDD" id="cd00054">
    <property type="entry name" value="EGF_CA"/>
    <property type="match status" value="1"/>
</dbReference>
<dbReference type="SUPFAM" id="SSF57196">
    <property type="entry name" value="EGF/Laminin"/>
    <property type="match status" value="1"/>
</dbReference>
<evidence type="ECO:0000256" key="19">
    <source>
        <dbReference type="ARBA" id="ARBA00023002"/>
    </source>
</evidence>
<feature type="domain" description="Sushi" evidence="35">
    <location>
        <begin position="739"/>
        <end position="795"/>
    </location>
</feature>
<comment type="subcellular location">
    <subcellularLocation>
        <location evidence="3">Membrane</location>
        <topology evidence="3">Single-pass type I membrane protein</topology>
    </subcellularLocation>
</comment>
<evidence type="ECO:0000256" key="24">
    <source>
        <dbReference type="ARBA" id="ARBA00023324"/>
    </source>
</evidence>
<dbReference type="InParanoid" id="G3WWZ8"/>
<comment type="subunit">
    <text evidence="6">Interacts with DUOX1, DUOX2 and CYBA.</text>
</comment>
<evidence type="ECO:0000313" key="36">
    <source>
        <dbReference type="Ensembl" id="ENSSHAP00000019953.2"/>
    </source>
</evidence>
<dbReference type="GO" id="GO:0005509">
    <property type="term" value="F:calcium ion binding"/>
    <property type="evidence" value="ECO:0007669"/>
    <property type="project" value="InterPro"/>
</dbReference>
<evidence type="ECO:0000256" key="21">
    <source>
        <dbReference type="ARBA" id="ARBA00023136"/>
    </source>
</evidence>